<evidence type="ECO:0008006" key="3">
    <source>
        <dbReference type="Google" id="ProtNLM"/>
    </source>
</evidence>
<dbReference type="PROSITE" id="PS51257">
    <property type="entry name" value="PROKAR_LIPOPROTEIN"/>
    <property type="match status" value="1"/>
</dbReference>
<accession>A0A6J5L6X5</accession>
<proteinExistence type="predicted"/>
<reference evidence="2" key="1">
    <citation type="submission" date="2020-04" db="EMBL/GenBank/DDBJ databases">
        <authorList>
            <person name="Chiriac C."/>
            <person name="Salcher M."/>
            <person name="Ghai R."/>
            <person name="Kavagutti S V."/>
        </authorList>
    </citation>
    <scope>NUCLEOTIDE SEQUENCE</scope>
</reference>
<protein>
    <recommendedName>
        <fullName evidence="3">LPP20 lipoprotein</fullName>
    </recommendedName>
</protein>
<feature type="compositionally biased region" description="Polar residues" evidence="1">
    <location>
        <begin position="207"/>
        <end position="222"/>
    </location>
</feature>
<gene>
    <name evidence="2" type="ORF">UFOVP116_147</name>
</gene>
<sequence>MNFKLTGLVVAACLVATGCATKTPEPALATQLPTVKNYDPPLPPPEPVVQIPSWYVSPPAMTAQSIFTAGTATSNNLSMATQKAMLDADTKLAFQMESSIKAMLKSYQVDMTNDSVEHTELVAKKMAAIVINGHVQSDMQIVQEGKRFRVFILMRYPLEGLNYFGDKVRTSAAAAKARKDSERAHAELDQQQDTVASEEPTQENVLTKATDNKQPVAQSTVTPVVASTPKSVPVVDADPITVVPANNASAAAKLKSEIDAVLAGTQ</sequence>
<dbReference type="EMBL" id="LR796237">
    <property type="protein sequence ID" value="CAB4129855.1"/>
    <property type="molecule type" value="Genomic_DNA"/>
</dbReference>
<evidence type="ECO:0000313" key="2">
    <source>
        <dbReference type="EMBL" id="CAB4129855.1"/>
    </source>
</evidence>
<name>A0A6J5L6X5_9CAUD</name>
<evidence type="ECO:0000256" key="1">
    <source>
        <dbReference type="SAM" id="MobiDB-lite"/>
    </source>
</evidence>
<organism evidence="2">
    <name type="scientific">uncultured Caudovirales phage</name>
    <dbReference type="NCBI Taxonomy" id="2100421"/>
    <lineage>
        <taxon>Viruses</taxon>
        <taxon>Duplodnaviria</taxon>
        <taxon>Heunggongvirae</taxon>
        <taxon>Uroviricota</taxon>
        <taxon>Caudoviricetes</taxon>
        <taxon>Peduoviridae</taxon>
        <taxon>Maltschvirus</taxon>
        <taxon>Maltschvirus maltsch</taxon>
    </lineage>
</organism>
<feature type="region of interest" description="Disordered" evidence="1">
    <location>
        <begin position="207"/>
        <end position="230"/>
    </location>
</feature>